<name>A0A5C4N8D0_9RHOB</name>
<organism evidence="1 2">
    <name type="scientific">Rubellimicrobium rubrum</name>
    <dbReference type="NCBI Taxonomy" id="2585369"/>
    <lineage>
        <taxon>Bacteria</taxon>
        <taxon>Pseudomonadati</taxon>
        <taxon>Pseudomonadota</taxon>
        <taxon>Alphaproteobacteria</taxon>
        <taxon>Rhodobacterales</taxon>
        <taxon>Roseobacteraceae</taxon>
        <taxon>Rubellimicrobium</taxon>
    </lineage>
</organism>
<evidence type="ECO:0000313" key="2">
    <source>
        <dbReference type="Proteomes" id="UP000305887"/>
    </source>
</evidence>
<protein>
    <submittedName>
        <fullName evidence="1">Uncharacterized protein</fullName>
    </submittedName>
</protein>
<dbReference type="AlphaFoldDB" id="A0A5C4N8D0"/>
<sequence>MDELSTHELRGAAAADSLRRAFGTPVEGELPQPFAVLLNRLSQVQPSFSPQRDEQPRLGV</sequence>
<dbReference type="RefSeq" id="WP_139074768.1">
    <property type="nucleotide sequence ID" value="NZ_VDFU01000001.1"/>
</dbReference>
<gene>
    <name evidence="1" type="ORF">FHG66_01035</name>
</gene>
<keyword evidence="2" id="KW-1185">Reference proteome</keyword>
<proteinExistence type="predicted"/>
<dbReference type="OrthoDB" id="7872616at2"/>
<comment type="caution">
    <text evidence="1">The sequence shown here is derived from an EMBL/GenBank/DDBJ whole genome shotgun (WGS) entry which is preliminary data.</text>
</comment>
<reference evidence="1 2" key="1">
    <citation type="submission" date="2019-06" db="EMBL/GenBank/DDBJ databases">
        <title>YIM 131921 draft genome.</title>
        <authorList>
            <person name="Jiang L."/>
        </authorList>
    </citation>
    <scope>NUCLEOTIDE SEQUENCE [LARGE SCALE GENOMIC DNA]</scope>
    <source>
        <strain evidence="1 2">YIM 131921</strain>
    </source>
</reference>
<evidence type="ECO:0000313" key="1">
    <source>
        <dbReference type="EMBL" id="TNC52910.1"/>
    </source>
</evidence>
<dbReference type="Proteomes" id="UP000305887">
    <property type="component" value="Unassembled WGS sequence"/>
</dbReference>
<dbReference type="EMBL" id="VDFU01000001">
    <property type="protein sequence ID" value="TNC52910.1"/>
    <property type="molecule type" value="Genomic_DNA"/>
</dbReference>
<accession>A0A5C4N8D0</accession>